<keyword evidence="4" id="KW-0175">Coiled coil</keyword>
<dbReference type="InterPro" id="IPR015943">
    <property type="entry name" value="WD40/YVTN_repeat-like_dom_sf"/>
</dbReference>
<evidence type="ECO:0000256" key="4">
    <source>
        <dbReference type="SAM" id="Coils"/>
    </source>
</evidence>
<sequence length="650" mass="70731">ATGSRSPQRTRESCAALSAALLPGRNDSSHAALSGVLALLSGCAAVVSWGASARKRGDLQRSRTVMQVRKRPLPVLREKEVTATKRIPLWMLSDEMYLQRQLAPDPEASWTEVRRAQARMREQVLEQQKRDLRAMERELAGTRLSPSIPIGELRVGQWLEGRVSRKSTKGVLVDIGVYTERGEWVDGYLHVGQMREDGAYVREDRIMSQVYLGEHIRVRVAECIPAAGLLRLQPRDDVLKLLEAVATALGSLSFELLQGSHALPRGQTVEAAGLHHGSEVTIVKLSNSIGSLSARRATALQSCGAWKPRNALARLSATRRCTLMGPGEAPYFVSVSSACFSPDGSAVLTTYGDGLTATVGMGNPIFPGYVSHNVGKLWCAASGECLRTLLGHEDAIYFGNFSPDGCVVLTASSDQKTKLWDAQTGTCTHSLHSWEDTHTACFAPNQQTVFTGSLIGGARLWHGSECTHFLTEFCECASFSPDSSTVLVGSGCGLHLWDVANGECIRTLATHSWDIDFSFHAYPVSRFGRTLVQLLFPYHVTYRMARFSHDGSLIYAAFTKGGMGNHDSKSVSGKLWSSKSGQCGRAFPWIGRAAEDILHEPMLVDVSFGADRHTSLFAGVCGSSIQLGTLESCKECLLRGHTQQVNSVSF</sequence>
<evidence type="ECO:0000256" key="1">
    <source>
        <dbReference type="ARBA" id="ARBA00022574"/>
    </source>
</evidence>
<proteinExistence type="predicted"/>
<evidence type="ECO:0000256" key="5">
    <source>
        <dbReference type="SAM" id="Phobius"/>
    </source>
</evidence>
<evidence type="ECO:0000256" key="3">
    <source>
        <dbReference type="PROSITE-ProRule" id="PRU00221"/>
    </source>
</evidence>
<evidence type="ECO:0000256" key="2">
    <source>
        <dbReference type="ARBA" id="ARBA00022737"/>
    </source>
</evidence>
<dbReference type="PROSITE" id="PS50126">
    <property type="entry name" value="S1"/>
    <property type="match status" value="1"/>
</dbReference>
<evidence type="ECO:0000313" key="8">
    <source>
        <dbReference type="Proteomes" id="UP000626109"/>
    </source>
</evidence>
<gene>
    <name evidence="7" type="ORF">PGLA2088_LOCUS51354</name>
</gene>
<dbReference type="Pfam" id="PF00400">
    <property type="entry name" value="WD40"/>
    <property type="match status" value="2"/>
</dbReference>
<feature type="non-terminal residue" evidence="7">
    <location>
        <position position="1"/>
    </location>
</feature>
<dbReference type="InterPro" id="IPR012340">
    <property type="entry name" value="NA-bd_OB-fold"/>
</dbReference>
<dbReference type="EMBL" id="CAJNNW010037630">
    <property type="protein sequence ID" value="CAE8743345.1"/>
    <property type="molecule type" value="Genomic_DNA"/>
</dbReference>
<comment type="caution">
    <text evidence="7">The sequence shown here is derived from an EMBL/GenBank/DDBJ whole genome shotgun (WGS) entry which is preliminary data.</text>
</comment>
<feature type="domain" description="S1 motif" evidence="6">
    <location>
        <begin position="156"/>
        <end position="235"/>
    </location>
</feature>
<dbReference type="GO" id="GO:1990234">
    <property type="term" value="C:transferase complex"/>
    <property type="evidence" value="ECO:0007669"/>
    <property type="project" value="UniProtKB-ARBA"/>
</dbReference>
<dbReference type="Proteomes" id="UP000626109">
    <property type="component" value="Unassembled WGS sequence"/>
</dbReference>
<dbReference type="SMART" id="SM00316">
    <property type="entry name" value="S1"/>
    <property type="match status" value="1"/>
</dbReference>
<dbReference type="SUPFAM" id="SSF50978">
    <property type="entry name" value="WD40 repeat-like"/>
    <property type="match status" value="1"/>
</dbReference>
<feature type="repeat" description="WD" evidence="3">
    <location>
        <begin position="389"/>
        <end position="430"/>
    </location>
</feature>
<keyword evidence="5" id="KW-0472">Membrane</keyword>
<protein>
    <recommendedName>
        <fullName evidence="6">S1 motif domain-containing protein</fullName>
    </recommendedName>
</protein>
<name>A0A813M199_POLGL</name>
<accession>A0A813M199</accession>
<feature type="coiled-coil region" evidence="4">
    <location>
        <begin position="115"/>
        <end position="145"/>
    </location>
</feature>
<dbReference type="PANTHER" id="PTHR22847:SF637">
    <property type="entry name" value="WD REPEAT DOMAIN 5B"/>
    <property type="match status" value="1"/>
</dbReference>
<feature type="transmembrane region" description="Helical" evidence="5">
    <location>
        <begin position="31"/>
        <end position="51"/>
    </location>
</feature>
<dbReference type="InterPro" id="IPR019775">
    <property type="entry name" value="WD40_repeat_CS"/>
</dbReference>
<evidence type="ECO:0000313" key="7">
    <source>
        <dbReference type="EMBL" id="CAE8743345.1"/>
    </source>
</evidence>
<dbReference type="GO" id="GO:0003676">
    <property type="term" value="F:nucleic acid binding"/>
    <property type="evidence" value="ECO:0007669"/>
    <property type="project" value="InterPro"/>
</dbReference>
<dbReference type="InterPro" id="IPR001680">
    <property type="entry name" value="WD40_rpt"/>
</dbReference>
<keyword evidence="1 3" id="KW-0853">WD repeat</keyword>
<dbReference type="Gene3D" id="2.40.50.140">
    <property type="entry name" value="Nucleic acid-binding proteins"/>
    <property type="match status" value="1"/>
</dbReference>
<dbReference type="InterPro" id="IPR003029">
    <property type="entry name" value="S1_domain"/>
</dbReference>
<dbReference type="InterPro" id="IPR036322">
    <property type="entry name" value="WD40_repeat_dom_sf"/>
</dbReference>
<keyword evidence="5" id="KW-0812">Transmembrane</keyword>
<dbReference type="AlphaFoldDB" id="A0A813M199"/>
<keyword evidence="2" id="KW-0677">Repeat</keyword>
<evidence type="ECO:0000259" key="6">
    <source>
        <dbReference type="PROSITE" id="PS50126"/>
    </source>
</evidence>
<dbReference type="PROSITE" id="PS00678">
    <property type="entry name" value="WD_REPEATS_1"/>
    <property type="match status" value="1"/>
</dbReference>
<dbReference type="PANTHER" id="PTHR22847">
    <property type="entry name" value="WD40 REPEAT PROTEIN"/>
    <property type="match status" value="1"/>
</dbReference>
<dbReference type="PROSITE" id="PS50082">
    <property type="entry name" value="WD_REPEATS_2"/>
    <property type="match status" value="1"/>
</dbReference>
<dbReference type="SUPFAM" id="SSF50249">
    <property type="entry name" value="Nucleic acid-binding proteins"/>
    <property type="match status" value="1"/>
</dbReference>
<reference evidence="7" key="1">
    <citation type="submission" date="2021-02" db="EMBL/GenBank/DDBJ databases">
        <authorList>
            <person name="Dougan E. K."/>
            <person name="Rhodes N."/>
            <person name="Thang M."/>
            <person name="Chan C."/>
        </authorList>
    </citation>
    <scope>NUCLEOTIDE SEQUENCE</scope>
</reference>
<dbReference type="PROSITE" id="PS50294">
    <property type="entry name" value="WD_REPEATS_REGION"/>
    <property type="match status" value="1"/>
</dbReference>
<dbReference type="SMART" id="SM00320">
    <property type="entry name" value="WD40"/>
    <property type="match status" value="4"/>
</dbReference>
<organism evidence="7 8">
    <name type="scientific">Polarella glacialis</name>
    <name type="common">Dinoflagellate</name>
    <dbReference type="NCBI Taxonomy" id="89957"/>
    <lineage>
        <taxon>Eukaryota</taxon>
        <taxon>Sar</taxon>
        <taxon>Alveolata</taxon>
        <taxon>Dinophyceae</taxon>
        <taxon>Suessiales</taxon>
        <taxon>Suessiaceae</taxon>
        <taxon>Polarella</taxon>
    </lineage>
</organism>
<dbReference type="Gene3D" id="2.130.10.10">
    <property type="entry name" value="YVTN repeat-like/Quinoprotein amine dehydrogenase"/>
    <property type="match status" value="2"/>
</dbReference>
<keyword evidence="5" id="KW-1133">Transmembrane helix</keyword>